<proteinExistence type="predicted"/>
<dbReference type="PANTHER" id="PTHR44943">
    <property type="entry name" value="CELLULOSE SYNTHASE OPERON PROTEIN C"/>
    <property type="match status" value="1"/>
</dbReference>
<evidence type="ECO:0000256" key="1">
    <source>
        <dbReference type="ARBA" id="ARBA00022737"/>
    </source>
</evidence>
<sequence>MNKMILGMLALVLVAVSVKAQQADAKAAAKALAAYNLDPHASKERLKEAVAAILPDPGGEDVADPKYYILKGEILNTLASQIVVVKQTGLGSLEELPQVDGVAVKAFNAYATAVEKHAQVINSPRYFLQDAMKGLREAQGLLYNFGIYAFEAQDYGSAYLNFSSGLAAHEILKKEGQESVLDDALALMDQKYLTALAALNNNMTEAARPLFEELYKASYDNAAVYEALYSINGSGGEGNLEEAYQYLKAGREKYPGEASLLFAEINHFLKLNRLDELIDRLKMAINSEPENLTLYITLGGVYDNLYQRESAAGNSNLASNYFDGALNYYNQSLEKDPNNFDALYSTGTLYYNRAANITIELTEMSEDFSTAGMAKYKAREAEVFAAFDQALPYFQKAESINPNSVETLIALKEIYARKNEPETSNALNERLENVRGGGLNETSFFNGF</sequence>
<comment type="caution">
    <text evidence="4">The sequence shown here is derived from an EMBL/GenBank/DDBJ whole genome shotgun (WGS) entry which is preliminary data.</text>
</comment>
<keyword evidence="2" id="KW-0802">TPR repeat</keyword>
<accession>A0ABX0HBW9</accession>
<evidence type="ECO:0000313" key="5">
    <source>
        <dbReference type="Proteomes" id="UP000649799"/>
    </source>
</evidence>
<keyword evidence="3" id="KW-0732">Signal</keyword>
<dbReference type="PANTHER" id="PTHR44943:SF8">
    <property type="entry name" value="TPR REPEAT-CONTAINING PROTEIN MJ0263"/>
    <property type="match status" value="1"/>
</dbReference>
<dbReference type="InterPro" id="IPR011990">
    <property type="entry name" value="TPR-like_helical_dom_sf"/>
</dbReference>
<gene>
    <name evidence="4" type="ORF">G9Q97_20830</name>
</gene>
<protein>
    <recommendedName>
        <fullName evidence="6">Tetratricopeptide repeat protein</fullName>
    </recommendedName>
</protein>
<feature type="chain" id="PRO_5045145791" description="Tetratricopeptide repeat protein" evidence="3">
    <location>
        <begin position="21"/>
        <end position="448"/>
    </location>
</feature>
<dbReference type="Proteomes" id="UP000649799">
    <property type="component" value="Unassembled WGS sequence"/>
</dbReference>
<evidence type="ECO:0008006" key="6">
    <source>
        <dbReference type="Google" id="ProtNLM"/>
    </source>
</evidence>
<evidence type="ECO:0000313" key="4">
    <source>
        <dbReference type="EMBL" id="NHE59263.1"/>
    </source>
</evidence>
<dbReference type="RefSeq" id="WP_166150466.1">
    <property type="nucleotide sequence ID" value="NZ_JAANYN010000011.1"/>
</dbReference>
<feature type="signal peptide" evidence="3">
    <location>
        <begin position="1"/>
        <end position="20"/>
    </location>
</feature>
<dbReference type="Gene3D" id="1.25.40.10">
    <property type="entry name" value="Tetratricopeptide repeat domain"/>
    <property type="match status" value="2"/>
</dbReference>
<dbReference type="SUPFAM" id="SSF48452">
    <property type="entry name" value="TPR-like"/>
    <property type="match status" value="1"/>
</dbReference>
<keyword evidence="5" id="KW-1185">Reference proteome</keyword>
<reference evidence="4 5" key="1">
    <citation type="submission" date="2020-03" db="EMBL/GenBank/DDBJ databases">
        <title>Cyclobacterium plantarum sp. nov., a marine bacterium isolated from a coastal-marine wetland.</title>
        <authorList>
            <person name="Sanchez-Porro C."/>
            <person name="Ventosa A."/>
            <person name="Amoozegar M."/>
        </authorList>
    </citation>
    <scope>NUCLEOTIDE SEQUENCE [LARGE SCALE GENOMIC DNA]</scope>
    <source>
        <strain evidence="4 5">GBPx2</strain>
    </source>
</reference>
<keyword evidence="1" id="KW-0677">Repeat</keyword>
<name>A0ABX0HBW9_9BACT</name>
<dbReference type="InterPro" id="IPR051685">
    <property type="entry name" value="Ycf3/AcsC/BcsC/TPR_MFPF"/>
</dbReference>
<evidence type="ECO:0000256" key="3">
    <source>
        <dbReference type="SAM" id="SignalP"/>
    </source>
</evidence>
<evidence type="ECO:0000256" key="2">
    <source>
        <dbReference type="ARBA" id="ARBA00022803"/>
    </source>
</evidence>
<organism evidence="4 5">
    <name type="scientific">Cyclobacterium plantarum</name>
    <dbReference type="NCBI Taxonomy" id="2716263"/>
    <lineage>
        <taxon>Bacteria</taxon>
        <taxon>Pseudomonadati</taxon>
        <taxon>Bacteroidota</taxon>
        <taxon>Cytophagia</taxon>
        <taxon>Cytophagales</taxon>
        <taxon>Cyclobacteriaceae</taxon>
        <taxon>Cyclobacterium</taxon>
    </lineage>
</organism>
<dbReference type="EMBL" id="JAANYN010000011">
    <property type="protein sequence ID" value="NHE59263.1"/>
    <property type="molecule type" value="Genomic_DNA"/>
</dbReference>